<dbReference type="CDD" id="cd06433">
    <property type="entry name" value="GT_2_WfgS_like"/>
    <property type="match status" value="1"/>
</dbReference>
<evidence type="ECO:0000313" key="2">
    <source>
        <dbReference type="EMBL" id="MCX8533634.1"/>
    </source>
</evidence>
<dbReference type="PANTHER" id="PTHR22916">
    <property type="entry name" value="GLYCOSYLTRANSFERASE"/>
    <property type="match status" value="1"/>
</dbReference>
<name>A0ABT3Y658_9FLAO</name>
<evidence type="ECO:0000313" key="3">
    <source>
        <dbReference type="Proteomes" id="UP001070176"/>
    </source>
</evidence>
<dbReference type="PANTHER" id="PTHR22916:SF65">
    <property type="entry name" value="SLR1065 PROTEIN"/>
    <property type="match status" value="1"/>
</dbReference>
<dbReference type="InterPro" id="IPR029044">
    <property type="entry name" value="Nucleotide-diphossugar_trans"/>
</dbReference>
<protein>
    <submittedName>
        <fullName evidence="2">Glycosyltransferase</fullName>
    </submittedName>
</protein>
<proteinExistence type="predicted"/>
<dbReference type="InterPro" id="IPR001173">
    <property type="entry name" value="Glyco_trans_2-like"/>
</dbReference>
<organism evidence="2 3">
    <name type="scientific">Chryseobacterium luquanense</name>
    <dbReference type="NCBI Taxonomy" id="2983766"/>
    <lineage>
        <taxon>Bacteria</taxon>
        <taxon>Pseudomonadati</taxon>
        <taxon>Bacteroidota</taxon>
        <taxon>Flavobacteriia</taxon>
        <taxon>Flavobacteriales</taxon>
        <taxon>Weeksellaceae</taxon>
        <taxon>Chryseobacterium group</taxon>
        <taxon>Chryseobacterium</taxon>
    </lineage>
</organism>
<sequence length="290" mass="33967">MNLPKISIITPSYNQAQFLEATILSVLGQNYPNLEYIIMDGGSTDTSSEIIKKYENKLAYWQSKKDRGQADAINQGFEKATGDILMWLNSDDLLMPDVLNFIAEKYSEDSTKLYYGNCIHFRNDDSVMSWGSDVVKKTVDNKLNELDYIIQPSSFWPKTIWEQVGKLNEEIHFGFDWEWFLRVQQKFELQPIAKCISMYRIHDNHKSGTGGDKRQIELLKIYKSYNPELSELYKLLINENLDEVRNFSTLKFKIKEKIGRHTSFFQKLKTKNSSYKKFTNKQIEQLLTML</sequence>
<dbReference type="RefSeq" id="WP_267282129.1">
    <property type="nucleotide sequence ID" value="NZ_JAOVZV010000016.1"/>
</dbReference>
<dbReference type="Proteomes" id="UP001070176">
    <property type="component" value="Unassembled WGS sequence"/>
</dbReference>
<accession>A0ABT3Y658</accession>
<dbReference type="Pfam" id="PF00535">
    <property type="entry name" value="Glycos_transf_2"/>
    <property type="match status" value="1"/>
</dbReference>
<reference evidence="2" key="1">
    <citation type="submission" date="2022-10" db="EMBL/GenBank/DDBJ databases">
        <title>Chryseobacterium sp. nov., a novel bacterial species.</title>
        <authorList>
            <person name="Cao Y."/>
        </authorList>
    </citation>
    <scope>NUCLEOTIDE SEQUENCE</scope>
    <source>
        <strain evidence="2">KC 927</strain>
    </source>
</reference>
<dbReference type="SUPFAM" id="SSF53448">
    <property type="entry name" value="Nucleotide-diphospho-sugar transferases"/>
    <property type="match status" value="1"/>
</dbReference>
<dbReference type="Gene3D" id="3.90.550.10">
    <property type="entry name" value="Spore Coat Polysaccharide Biosynthesis Protein SpsA, Chain A"/>
    <property type="match status" value="1"/>
</dbReference>
<feature type="domain" description="Glycosyltransferase 2-like" evidence="1">
    <location>
        <begin position="7"/>
        <end position="134"/>
    </location>
</feature>
<dbReference type="EMBL" id="JAOVZV010000016">
    <property type="protein sequence ID" value="MCX8533634.1"/>
    <property type="molecule type" value="Genomic_DNA"/>
</dbReference>
<keyword evidence="3" id="KW-1185">Reference proteome</keyword>
<comment type="caution">
    <text evidence="2">The sequence shown here is derived from an EMBL/GenBank/DDBJ whole genome shotgun (WGS) entry which is preliminary data.</text>
</comment>
<evidence type="ECO:0000259" key="1">
    <source>
        <dbReference type="Pfam" id="PF00535"/>
    </source>
</evidence>
<gene>
    <name evidence="2" type="ORF">OEA66_14860</name>
</gene>